<dbReference type="PANTHER" id="PTHR32487:SF0">
    <property type="entry name" value="3-OXO-DELTA(4,5)-STEROID 5-BETA-REDUCTASE"/>
    <property type="match status" value="1"/>
</dbReference>
<dbReference type="InterPro" id="IPR055222">
    <property type="entry name" value="PRISE-like_Rossmann-fold"/>
</dbReference>
<dbReference type="RefSeq" id="WP_244549647.1">
    <property type="nucleotide sequence ID" value="NZ_FNTH01000001.1"/>
</dbReference>
<dbReference type="Proteomes" id="UP000198992">
    <property type="component" value="Unassembled WGS sequence"/>
</dbReference>
<reference evidence="2 3" key="1">
    <citation type="submission" date="2016-10" db="EMBL/GenBank/DDBJ databases">
        <authorList>
            <person name="de Groot N.N."/>
        </authorList>
    </citation>
    <scope>NUCLEOTIDE SEQUENCE [LARGE SCALE GENOMIC DNA]</scope>
    <source>
        <strain evidence="2 3">MT12</strain>
    </source>
</reference>
<protein>
    <submittedName>
        <fullName evidence="2">Nucleoside-diphosphate-sugar epimerase</fullName>
    </submittedName>
</protein>
<sequence>MSSKNVVLVAGVYGVSGRAAATAWANTRDTKVYGLSRRNADLLDGVEGITVDLLDRQDVERKLGGLDGVTHLVFAAYIEKASASERSRVNVAILKHLVEVVEAASPALRHVTFYQGGKAYGSDLGPFKTPAREDDPRLMSPNFYYDQEDFLRRQQVGKSWHWTALRPEAIIGYATGNPMNLGVAIAVYATISKELGIPLRFPGSPEAYRALYQVSSVDLLAAATVWAGVTPAARDEIFNITNGDQFRWQYMWPRIARMFEMEIAEPVPMPLSSYMTDKADRWHEIATKYGLLDTPYEKLVSWNFADFIFNSGFDNVSSTIKARASPSASTPRRCSARSSSRCATGRSSLNISRADLAPSWGWREIG</sequence>
<accession>A0A1H4YL14</accession>
<evidence type="ECO:0000259" key="1">
    <source>
        <dbReference type="Pfam" id="PF22917"/>
    </source>
</evidence>
<dbReference type="Gene3D" id="3.40.50.720">
    <property type="entry name" value="NAD(P)-binding Rossmann-like Domain"/>
    <property type="match status" value="1"/>
</dbReference>
<name>A0A1H4YL14_9BRAD</name>
<dbReference type="EMBL" id="FNTH01000001">
    <property type="protein sequence ID" value="SED18295.1"/>
    <property type="molecule type" value="Genomic_DNA"/>
</dbReference>
<feature type="domain" description="PRISE-like Rossmann-fold" evidence="1">
    <location>
        <begin position="58"/>
        <end position="292"/>
    </location>
</feature>
<dbReference type="AlphaFoldDB" id="A0A1H4YL14"/>
<organism evidence="2 3">
    <name type="scientific">Bradyrhizobium erythrophlei</name>
    <dbReference type="NCBI Taxonomy" id="1437360"/>
    <lineage>
        <taxon>Bacteria</taxon>
        <taxon>Pseudomonadati</taxon>
        <taxon>Pseudomonadota</taxon>
        <taxon>Alphaproteobacteria</taxon>
        <taxon>Hyphomicrobiales</taxon>
        <taxon>Nitrobacteraceae</taxon>
        <taxon>Bradyrhizobium</taxon>
    </lineage>
</organism>
<evidence type="ECO:0000313" key="2">
    <source>
        <dbReference type="EMBL" id="SED18295.1"/>
    </source>
</evidence>
<dbReference type="CDD" id="cd08948">
    <property type="entry name" value="5beta-POR_like_SDR_a"/>
    <property type="match status" value="1"/>
</dbReference>
<proteinExistence type="predicted"/>
<gene>
    <name evidence="2" type="ORF">SAMN05444164_3985</name>
</gene>
<dbReference type="Pfam" id="PF22917">
    <property type="entry name" value="PRISE"/>
    <property type="match status" value="1"/>
</dbReference>
<evidence type="ECO:0000313" key="3">
    <source>
        <dbReference type="Proteomes" id="UP000198992"/>
    </source>
</evidence>
<dbReference type="SUPFAM" id="SSF51735">
    <property type="entry name" value="NAD(P)-binding Rossmann-fold domains"/>
    <property type="match status" value="1"/>
</dbReference>
<dbReference type="PANTHER" id="PTHR32487">
    <property type="entry name" value="3-OXO-DELTA(4,5)-STEROID 5-BETA-REDUCTASE"/>
    <property type="match status" value="1"/>
</dbReference>
<dbReference type="InterPro" id="IPR036291">
    <property type="entry name" value="NAD(P)-bd_dom_sf"/>
</dbReference>